<evidence type="ECO:0000313" key="2">
    <source>
        <dbReference type="Proteomes" id="UP000269945"/>
    </source>
</evidence>
<gene>
    <name evidence="1" type="ORF">BN2614_LOCUS1</name>
</gene>
<evidence type="ECO:0000313" key="1">
    <source>
        <dbReference type="EMBL" id="VCW85596.1"/>
    </source>
</evidence>
<dbReference type="EMBL" id="CYRY02015747">
    <property type="protein sequence ID" value="VCW85596.1"/>
    <property type="molecule type" value="Genomic_DNA"/>
</dbReference>
<dbReference type="Proteomes" id="UP000269945">
    <property type="component" value="Unassembled WGS sequence"/>
</dbReference>
<reference evidence="1 2" key="1">
    <citation type="submission" date="2018-10" db="EMBL/GenBank/DDBJ databases">
        <authorList>
            <person name="Ekblom R."/>
            <person name="Jareborg N."/>
        </authorList>
    </citation>
    <scope>NUCLEOTIDE SEQUENCE [LARGE SCALE GENOMIC DNA]</scope>
    <source>
        <tissue evidence="1">Muscle</tissue>
    </source>
</reference>
<dbReference type="AlphaFoldDB" id="A0A9X9LT40"/>
<organism evidence="1 2">
    <name type="scientific">Gulo gulo</name>
    <name type="common">Wolverine</name>
    <name type="synonym">Gluton</name>
    <dbReference type="NCBI Taxonomy" id="48420"/>
    <lineage>
        <taxon>Eukaryota</taxon>
        <taxon>Metazoa</taxon>
        <taxon>Chordata</taxon>
        <taxon>Craniata</taxon>
        <taxon>Vertebrata</taxon>
        <taxon>Euteleostomi</taxon>
        <taxon>Mammalia</taxon>
        <taxon>Eutheria</taxon>
        <taxon>Laurasiatheria</taxon>
        <taxon>Carnivora</taxon>
        <taxon>Caniformia</taxon>
        <taxon>Musteloidea</taxon>
        <taxon>Mustelidae</taxon>
        <taxon>Guloninae</taxon>
        <taxon>Gulo</taxon>
    </lineage>
</organism>
<sequence>MTMACPGSSKKNFQLLKSPFELPMKLPVTFRK</sequence>
<protein>
    <submittedName>
        <fullName evidence="1">Uncharacterized protein</fullName>
    </submittedName>
</protein>
<keyword evidence="2" id="KW-1185">Reference proteome</keyword>
<name>A0A9X9LT40_GULGU</name>
<proteinExistence type="predicted"/>
<comment type="caution">
    <text evidence="1">The sequence shown here is derived from an EMBL/GenBank/DDBJ whole genome shotgun (WGS) entry which is preliminary data.</text>
</comment>
<accession>A0A9X9LT40</accession>